<proteinExistence type="predicted"/>
<keyword evidence="5 7" id="KW-0238">DNA-binding</keyword>
<dbReference type="GO" id="GO:0003677">
    <property type="term" value="F:DNA binding"/>
    <property type="evidence" value="ECO:0007669"/>
    <property type="project" value="UniProtKB-UniRule"/>
</dbReference>
<dbReference type="InterPro" id="IPR007889">
    <property type="entry name" value="HTH_Psq"/>
</dbReference>
<accession>A0AAV8YU74</accession>
<evidence type="ECO:0000256" key="7">
    <source>
        <dbReference type="PROSITE-ProRule" id="PRU00320"/>
    </source>
</evidence>
<sequence length="606" mass="69334">MVYSYKRKTNRGSWSQADMAKALEAVRNNEMGWLKASQIYNVPTATLRRRGNNKNKIATNTKKHLGRFKPVLNDEVEAAVVKHILDLESRFFGLTTIDVRKLSYNIAEKMKIKHPFNKIRKMAGKGWMCNFRKRNPEISLRIPEATSLARAEAFNKPQVNKYFSRLEQVINENKIDKTMIFNMDESALTTVQVPPKVFAQKGKKQVGAITSAERGVHTTVIVCMSSGGTYVPPSIIFPRKRFNPLLYDDAPLGTLKLYNESGYMTGDLFLIWMNHFIDNVRPTPEKRALLILDGHSSHKSYEALKLAKKRSVVLFCLPAHCTHRLHPLDVAFFGPLHKYYNQGVTQWLKQNPGRTVTIYQVASLFNKAYEKTATLEIALSGFRTTGISPFNRDIFPEHMFLPSLTTDVTEDIPAAEEERLNDDLVDVQEPNEMQSVNNLLPTTFMQQVTSRPTVAEPQPSADIYATSTSNSKKHLVQSLLIELSPLPQSNVRKEVKRKTDGYQDLLTESPFLNSLREKESEKKQKEQRKSKRNVVKKKIVDDSSEEENIFRDSDEDDCACLYCNDLYSRSKSKEWWLQCQLCKKWAHSECAGLSKRSKTFICELCN</sequence>
<evidence type="ECO:0000256" key="1">
    <source>
        <dbReference type="ARBA" id="ARBA00004123"/>
    </source>
</evidence>
<feature type="DNA-binding region" description="H-T-H motif" evidence="7">
    <location>
        <begin position="33"/>
        <end position="53"/>
    </location>
</feature>
<dbReference type="InterPro" id="IPR006600">
    <property type="entry name" value="HTH_CenpB_DNA-bd_dom"/>
</dbReference>
<evidence type="ECO:0000256" key="5">
    <source>
        <dbReference type="ARBA" id="ARBA00023125"/>
    </source>
</evidence>
<evidence type="ECO:0000256" key="6">
    <source>
        <dbReference type="ARBA" id="ARBA00023242"/>
    </source>
</evidence>
<evidence type="ECO:0000256" key="4">
    <source>
        <dbReference type="ARBA" id="ARBA00022833"/>
    </source>
</evidence>
<dbReference type="PANTHER" id="PTHR19303">
    <property type="entry name" value="TRANSPOSON"/>
    <property type="match status" value="1"/>
</dbReference>
<evidence type="ECO:0000313" key="11">
    <source>
        <dbReference type="Proteomes" id="UP001162156"/>
    </source>
</evidence>
<keyword evidence="11" id="KW-1185">Reference proteome</keyword>
<dbReference type="InterPro" id="IPR050863">
    <property type="entry name" value="CenT-Element_Derived"/>
</dbReference>
<evidence type="ECO:0000256" key="3">
    <source>
        <dbReference type="ARBA" id="ARBA00022771"/>
    </source>
</evidence>
<dbReference type="InterPro" id="IPR009057">
    <property type="entry name" value="Homeodomain-like_sf"/>
</dbReference>
<organism evidence="10 11">
    <name type="scientific">Rhamnusium bicolor</name>
    <dbReference type="NCBI Taxonomy" id="1586634"/>
    <lineage>
        <taxon>Eukaryota</taxon>
        <taxon>Metazoa</taxon>
        <taxon>Ecdysozoa</taxon>
        <taxon>Arthropoda</taxon>
        <taxon>Hexapoda</taxon>
        <taxon>Insecta</taxon>
        <taxon>Pterygota</taxon>
        <taxon>Neoptera</taxon>
        <taxon>Endopterygota</taxon>
        <taxon>Coleoptera</taxon>
        <taxon>Polyphaga</taxon>
        <taxon>Cucujiformia</taxon>
        <taxon>Chrysomeloidea</taxon>
        <taxon>Cerambycidae</taxon>
        <taxon>Lepturinae</taxon>
        <taxon>Rhagiini</taxon>
        <taxon>Rhamnusium</taxon>
    </lineage>
</organism>
<dbReference type="SUPFAM" id="SSF46689">
    <property type="entry name" value="Homeodomain-like"/>
    <property type="match status" value="1"/>
</dbReference>
<evidence type="ECO:0000256" key="2">
    <source>
        <dbReference type="ARBA" id="ARBA00022723"/>
    </source>
</evidence>
<name>A0AAV8YU74_9CUCU</name>
<keyword evidence="3" id="KW-0863">Zinc-finger</keyword>
<evidence type="ECO:0000259" key="9">
    <source>
        <dbReference type="PROSITE" id="PS51253"/>
    </source>
</evidence>
<evidence type="ECO:0000259" key="8">
    <source>
        <dbReference type="PROSITE" id="PS50960"/>
    </source>
</evidence>
<dbReference type="GO" id="GO:0005634">
    <property type="term" value="C:nucleus"/>
    <property type="evidence" value="ECO:0007669"/>
    <property type="project" value="UniProtKB-SubCell"/>
</dbReference>
<gene>
    <name evidence="10" type="ORF">NQ314_006938</name>
</gene>
<dbReference type="SUPFAM" id="SSF57903">
    <property type="entry name" value="FYVE/PHD zinc finger"/>
    <property type="match status" value="1"/>
</dbReference>
<dbReference type="GO" id="GO:0008270">
    <property type="term" value="F:zinc ion binding"/>
    <property type="evidence" value="ECO:0007669"/>
    <property type="project" value="UniProtKB-KW"/>
</dbReference>
<dbReference type="SMART" id="SM00249">
    <property type="entry name" value="PHD"/>
    <property type="match status" value="1"/>
</dbReference>
<dbReference type="InterPro" id="IPR011011">
    <property type="entry name" value="Znf_FYVE_PHD"/>
</dbReference>
<feature type="domain" description="HTH psq-type" evidence="8">
    <location>
        <begin position="1"/>
        <end position="57"/>
    </location>
</feature>
<dbReference type="Pfam" id="PF05225">
    <property type="entry name" value="HTH_psq"/>
    <property type="match status" value="1"/>
</dbReference>
<dbReference type="AlphaFoldDB" id="A0AAV8YU74"/>
<protein>
    <recommendedName>
        <fullName evidence="12">HTH CENPB-type domain-containing protein</fullName>
    </recommendedName>
</protein>
<dbReference type="PANTHER" id="PTHR19303:SF74">
    <property type="entry name" value="POGO TRANSPOSABLE ELEMENT WITH KRAB DOMAIN"/>
    <property type="match status" value="1"/>
</dbReference>
<dbReference type="Gene3D" id="3.30.40.10">
    <property type="entry name" value="Zinc/RING finger domain, C3HC4 (zinc finger)"/>
    <property type="match status" value="1"/>
</dbReference>
<dbReference type="PROSITE" id="PS51253">
    <property type="entry name" value="HTH_CENPB"/>
    <property type="match status" value="1"/>
</dbReference>
<feature type="domain" description="HTH CENPB-type" evidence="9">
    <location>
        <begin position="64"/>
        <end position="141"/>
    </location>
</feature>
<dbReference type="CDD" id="cd15517">
    <property type="entry name" value="PHD_TCF19_like"/>
    <property type="match status" value="1"/>
</dbReference>
<dbReference type="Proteomes" id="UP001162156">
    <property type="component" value="Unassembled WGS sequence"/>
</dbReference>
<comment type="subcellular location">
    <subcellularLocation>
        <location evidence="1 7">Nucleus</location>
    </subcellularLocation>
</comment>
<dbReference type="PROSITE" id="PS50960">
    <property type="entry name" value="HTH_PSQ"/>
    <property type="match status" value="1"/>
</dbReference>
<dbReference type="EMBL" id="JANEYF010001891">
    <property type="protein sequence ID" value="KAJ8955058.1"/>
    <property type="molecule type" value="Genomic_DNA"/>
</dbReference>
<reference evidence="10" key="1">
    <citation type="journal article" date="2023" name="Insect Mol. Biol.">
        <title>Genome sequencing provides insights into the evolution of gene families encoding plant cell wall-degrading enzymes in longhorned beetles.</title>
        <authorList>
            <person name="Shin N.R."/>
            <person name="Okamura Y."/>
            <person name="Kirsch R."/>
            <person name="Pauchet Y."/>
        </authorList>
    </citation>
    <scope>NUCLEOTIDE SEQUENCE</scope>
    <source>
        <strain evidence="10">RBIC_L_NR</strain>
    </source>
</reference>
<evidence type="ECO:0008006" key="12">
    <source>
        <dbReference type="Google" id="ProtNLM"/>
    </source>
</evidence>
<dbReference type="InterPro" id="IPR001965">
    <property type="entry name" value="Znf_PHD"/>
</dbReference>
<dbReference type="InterPro" id="IPR013083">
    <property type="entry name" value="Znf_RING/FYVE/PHD"/>
</dbReference>
<dbReference type="InterPro" id="IPR004875">
    <property type="entry name" value="DDE_SF_endonuclease_dom"/>
</dbReference>
<keyword evidence="4" id="KW-0862">Zinc</keyword>
<evidence type="ECO:0000313" key="10">
    <source>
        <dbReference type="EMBL" id="KAJ8955058.1"/>
    </source>
</evidence>
<dbReference type="Gene3D" id="1.10.10.60">
    <property type="entry name" value="Homeodomain-like"/>
    <property type="match status" value="1"/>
</dbReference>
<comment type="caution">
    <text evidence="10">The sequence shown here is derived from an EMBL/GenBank/DDBJ whole genome shotgun (WGS) entry which is preliminary data.</text>
</comment>
<keyword evidence="6 7" id="KW-0539">Nucleus</keyword>
<dbReference type="Pfam" id="PF03184">
    <property type="entry name" value="DDE_1"/>
    <property type="match status" value="1"/>
</dbReference>
<keyword evidence="2" id="KW-0479">Metal-binding</keyword>